<accession>E9GV45</accession>
<dbReference type="OrthoDB" id="6384732at2759"/>
<dbReference type="KEGG" id="dpx:DAPPUDRAFT_322156"/>
<dbReference type="AlphaFoldDB" id="E9GV45"/>
<name>E9GV45_DAPPU</name>
<evidence type="ECO:0000313" key="2">
    <source>
        <dbReference type="EMBL" id="EFX76599.1"/>
    </source>
</evidence>
<feature type="compositionally biased region" description="Polar residues" evidence="1">
    <location>
        <begin position="239"/>
        <end position="248"/>
    </location>
</feature>
<feature type="region of interest" description="Disordered" evidence="1">
    <location>
        <begin position="239"/>
        <end position="318"/>
    </location>
</feature>
<dbReference type="EMBL" id="GL732567">
    <property type="protein sequence ID" value="EFX76599.1"/>
    <property type="molecule type" value="Genomic_DNA"/>
</dbReference>
<protein>
    <recommendedName>
        <fullName evidence="4">DUF4806 domain-containing protein</fullName>
    </recommendedName>
</protein>
<sequence>MSDSSMSVQVYEDNGRFALINAQMPDHNGVFVTYTLVVPDFWLMAVDNKNGNKETYCAYKNCKDINVAVKGREVPRTDWPTYVAVVCKIFENFNSARQQLALAVEQTDLSTEEAAEEGRGKRPKRPPARYGQTSMENLFMIQVTRRKMHLMCWQVALRFPTPLVSYSRGFYTSTQNSSSVFTQDSSQSSNLPCHINDAEQAAVGVVSHRFVICQQGSDSPELGSAPVGVGEDSQLDSQLINSPTLSDSSDNEPIPNPGPVSRRLLPAVAKRPPFPSTTNRPATTGVVSRPSTSANTNQRFSSGVSTTPSSANNRQQFVIPDVNRRPPLLARPTTSDGIEDEALGENRPVLLAIEERPVRHARINGIENIDPIRIYKGILKLTIEVNELKDLITVLTKICLSKADCHTEGSETLDEIPICSVKFIKFLGGNSEGDAVQRSWEKLTTIDCRAQCNFNGVRRGLNQKHPLKGSVITAALFAGIRANSQFANCTDATLEHETIRCFVRAPEAVRRRNLAAAAVPVEADDAERRPQQQ</sequence>
<evidence type="ECO:0000313" key="3">
    <source>
        <dbReference type="Proteomes" id="UP000000305"/>
    </source>
</evidence>
<evidence type="ECO:0008006" key="4">
    <source>
        <dbReference type="Google" id="ProtNLM"/>
    </source>
</evidence>
<dbReference type="PANTHER" id="PTHR34153">
    <property type="entry name" value="SI:CH211-262H13.3-RELATED-RELATED"/>
    <property type="match status" value="1"/>
</dbReference>
<dbReference type="PANTHER" id="PTHR34153:SF2">
    <property type="entry name" value="SI:CH211-262H13.3-RELATED"/>
    <property type="match status" value="1"/>
</dbReference>
<gene>
    <name evidence="2" type="ORF">DAPPUDRAFT_322156</name>
</gene>
<feature type="compositionally biased region" description="Polar residues" evidence="1">
    <location>
        <begin position="276"/>
        <end position="316"/>
    </location>
</feature>
<proteinExistence type="predicted"/>
<reference evidence="2 3" key="1">
    <citation type="journal article" date="2011" name="Science">
        <title>The ecoresponsive genome of Daphnia pulex.</title>
        <authorList>
            <person name="Colbourne J.K."/>
            <person name="Pfrender M.E."/>
            <person name="Gilbert D."/>
            <person name="Thomas W.K."/>
            <person name="Tucker A."/>
            <person name="Oakley T.H."/>
            <person name="Tokishita S."/>
            <person name="Aerts A."/>
            <person name="Arnold G.J."/>
            <person name="Basu M.K."/>
            <person name="Bauer D.J."/>
            <person name="Caceres C.E."/>
            <person name="Carmel L."/>
            <person name="Casola C."/>
            <person name="Choi J.H."/>
            <person name="Detter J.C."/>
            <person name="Dong Q."/>
            <person name="Dusheyko S."/>
            <person name="Eads B.D."/>
            <person name="Frohlich T."/>
            <person name="Geiler-Samerotte K.A."/>
            <person name="Gerlach D."/>
            <person name="Hatcher P."/>
            <person name="Jogdeo S."/>
            <person name="Krijgsveld J."/>
            <person name="Kriventseva E.V."/>
            <person name="Kultz D."/>
            <person name="Laforsch C."/>
            <person name="Lindquist E."/>
            <person name="Lopez J."/>
            <person name="Manak J.R."/>
            <person name="Muller J."/>
            <person name="Pangilinan J."/>
            <person name="Patwardhan R.P."/>
            <person name="Pitluck S."/>
            <person name="Pritham E.J."/>
            <person name="Rechtsteiner A."/>
            <person name="Rho M."/>
            <person name="Rogozin I.B."/>
            <person name="Sakarya O."/>
            <person name="Salamov A."/>
            <person name="Schaack S."/>
            <person name="Shapiro H."/>
            <person name="Shiga Y."/>
            <person name="Skalitzky C."/>
            <person name="Smith Z."/>
            <person name="Souvorov A."/>
            <person name="Sung W."/>
            <person name="Tang Z."/>
            <person name="Tsuchiya D."/>
            <person name="Tu H."/>
            <person name="Vos H."/>
            <person name="Wang M."/>
            <person name="Wolf Y.I."/>
            <person name="Yamagata H."/>
            <person name="Yamada T."/>
            <person name="Ye Y."/>
            <person name="Shaw J.R."/>
            <person name="Andrews J."/>
            <person name="Crease T.J."/>
            <person name="Tang H."/>
            <person name="Lucas S.M."/>
            <person name="Robertson H.M."/>
            <person name="Bork P."/>
            <person name="Koonin E.V."/>
            <person name="Zdobnov E.M."/>
            <person name="Grigoriev I.V."/>
            <person name="Lynch M."/>
            <person name="Boore J.L."/>
        </authorList>
    </citation>
    <scope>NUCLEOTIDE SEQUENCE [LARGE SCALE GENOMIC DNA]</scope>
</reference>
<feature type="region of interest" description="Disordered" evidence="1">
    <location>
        <begin position="107"/>
        <end position="129"/>
    </location>
</feature>
<keyword evidence="3" id="KW-1185">Reference proteome</keyword>
<evidence type="ECO:0000256" key="1">
    <source>
        <dbReference type="SAM" id="MobiDB-lite"/>
    </source>
</evidence>
<dbReference type="Proteomes" id="UP000000305">
    <property type="component" value="Unassembled WGS sequence"/>
</dbReference>
<dbReference type="InParanoid" id="E9GV45"/>
<dbReference type="HOGENOM" id="CLU_511192_0_0_1"/>
<dbReference type="PhylomeDB" id="E9GV45"/>
<organism evidence="2 3">
    <name type="scientific">Daphnia pulex</name>
    <name type="common">Water flea</name>
    <dbReference type="NCBI Taxonomy" id="6669"/>
    <lineage>
        <taxon>Eukaryota</taxon>
        <taxon>Metazoa</taxon>
        <taxon>Ecdysozoa</taxon>
        <taxon>Arthropoda</taxon>
        <taxon>Crustacea</taxon>
        <taxon>Branchiopoda</taxon>
        <taxon>Diplostraca</taxon>
        <taxon>Cladocera</taxon>
        <taxon>Anomopoda</taxon>
        <taxon>Daphniidae</taxon>
        <taxon>Daphnia</taxon>
    </lineage>
</organism>